<protein>
    <submittedName>
        <fullName evidence="2">Uncharacterized protein</fullName>
    </submittedName>
</protein>
<feature type="compositionally biased region" description="Basic and acidic residues" evidence="1">
    <location>
        <begin position="87"/>
        <end position="106"/>
    </location>
</feature>
<dbReference type="Proteomes" id="UP000735302">
    <property type="component" value="Unassembled WGS sequence"/>
</dbReference>
<feature type="region of interest" description="Disordered" evidence="1">
    <location>
        <begin position="56"/>
        <end position="110"/>
    </location>
</feature>
<dbReference type="AlphaFoldDB" id="A0AAV3YQS0"/>
<dbReference type="EMBL" id="BLXT01001319">
    <property type="protein sequence ID" value="GFN84501.1"/>
    <property type="molecule type" value="Genomic_DNA"/>
</dbReference>
<gene>
    <name evidence="2" type="ORF">PoB_001100700</name>
</gene>
<reference evidence="2 3" key="1">
    <citation type="journal article" date="2021" name="Elife">
        <title>Chloroplast acquisition without the gene transfer in kleptoplastic sea slugs, Plakobranchus ocellatus.</title>
        <authorList>
            <person name="Maeda T."/>
            <person name="Takahashi S."/>
            <person name="Yoshida T."/>
            <person name="Shimamura S."/>
            <person name="Takaki Y."/>
            <person name="Nagai Y."/>
            <person name="Toyoda A."/>
            <person name="Suzuki Y."/>
            <person name="Arimoto A."/>
            <person name="Ishii H."/>
            <person name="Satoh N."/>
            <person name="Nishiyama T."/>
            <person name="Hasebe M."/>
            <person name="Maruyama T."/>
            <person name="Minagawa J."/>
            <person name="Obokata J."/>
            <person name="Shigenobu S."/>
        </authorList>
    </citation>
    <scope>NUCLEOTIDE SEQUENCE [LARGE SCALE GENOMIC DNA]</scope>
</reference>
<evidence type="ECO:0000313" key="2">
    <source>
        <dbReference type="EMBL" id="GFN84501.1"/>
    </source>
</evidence>
<evidence type="ECO:0000256" key="1">
    <source>
        <dbReference type="SAM" id="MobiDB-lite"/>
    </source>
</evidence>
<accession>A0AAV3YQS0</accession>
<evidence type="ECO:0000313" key="3">
    <source>
        <dbReference type="Proteomes" id="UP000735302"/>
    </source>
</evidence>
<keyword evidence="3" id="KW-1185">Reference proteome</keyword>
<name>A0AAV3YQS0_9GAST</name>
<proteinExistence type="predicted"/>
<comment type="caution">
    <text evidence="2">The sequence shown here is derived from an EMBL/GenBank/DDBJ whole genome shotgun (WGS) entry which is preliminary data.</text>
</comment>
<sequence length="163" mass="17884">MSNRTSRSRCAAISANAMAKARTGVKNQLLYVLDVASVVMSNVTVRLTSLCKLQRRPRSQYQDLPEGKKAQKDSQAPSPQGAAETEVPDKRRVDKSKRQEAPRETFNRFVPLAMDAEDTISSIWVDSSTPSSQGPPPLLWSALLPLQTPIPFKIPSPAPGEKL</sequence>
<organism evidence="2 3">
    <name type="scientific">Plakobranchus ocellatus</name>
    <dbReference type="NCBI Taxonomy" id="259542"/>
    <lineage>
        <taxon>Eukaryota</taxon>
        <taxon>Metazoa</taxon>
        <taxon>Spiralia</taxon>
        <taxon>Lophotrochozoa</taxon>
        <taxon>Mollusca</taxon>
        <taxon>Gastropoda</taxon>
        <taxon>Heterobranchia</taxon>
        <taxon>Euthyneura</taxon>
        <taxon>Panpulmonata</taxon>
        <taxon>Sacoglossa</taxon>
        <taxon>Placobranchoidea</taxon>
        <taxon>Plakobranchidae</taxon>
        <taxon>Plakobranchus</taxon>
    </lineage>
</organism>